<feature type="signal peptide" evidence="2">
    <location>
        <begin position="1"/>
        <end position="26"/>
    </location>
</feature>
<dbReference type="AlphaFoldDB" id="A0A4R5NNF8"/>
<dbReference type="InterPro" id="IPR023296">
    <property type="entry name" value="Glyco_hydro_beta-prop_sf"/>
</dbReference>
<evidence type="ECO:0000313" key="4">
    <source>
        <dbReference type="Proteomes" id="UP000294854"/>
    </source>
</evidence>
<proteinExistence type="predicted"/>
<evidence type="ECO:0000313" key="3">
    <source>
        <dbReference type="EMBL" id="TDG77837.1"/>
    </source>
</evidence>
<name>A0A4R5NNF8_9LACO</name>
<evidence type="ECO:0000256" key="1">
    <source>
        <dbReference type="SAM" id="MobiDB-lite"/>
    </source>
</evidence>
<keyword evidence="2" id="KW-0732">Signal</keyword>
<keyword evidence="4" id="KW-1185">Reference proteome</keyword>
<sequence length="197" mass="22268">MKKKLMLIVVAIMAFFMIAGVSDASAKAKVYKSHVYAAKQLKHHYFKHTYTKYSKKGLIYTTRSLKHWNHKGANYKQTAWTTNQSVTVKKSNGHKAVYYYIKNKKNGIKGWIWRGYLASKPVKTTKTTSYEGYNPDGFDGPSAADDPSGKSSGKWKSDARVTAYSKKSDAAYNKAQKEFNDSYAAYLAKFNAEHSTN</sequence>
<feature type="chain" id="PRO_5020404154" description="GW domain-containing protein" evidence="2">
    <location>
        <begin position="27"/>
        <end position="197"/>
    </location>
</feature>
<protein>
    <recommendedName>
        <fullName evidence="5">GW domain-containing protein</fullName>
    </recommendedName>
</protein>
<dbReference type="SUPFAM" id="SSF75005">
    <property type="entry name" value="Arabinanase/levansucrase/invertase"/>
    <property type="match status" value="1"/>
</dbReference>
<reference evidence="3 4" key="1">
    <citation type="journal article" date="2019" name="Appl. Microbiol. Biotechnol.">
        <title>Uncovering carbohydrate metabolism through a genotype-phenotype association study of 56 lactic acid bacteria genomes.</title>
        <authorList>
            <person name="Buron-Moles G."/>
            <person name="Chailyan A."/>
            <person name="Dolejs I."/>
            <person name="Forster J."/>
            <person name="Miks M.H."/>
        </authorList>
    </citation>
    <scope>NUCLEOTIDE SEQUENCE [LARGE SCALE GENOMIC DNA]</scope>
    <source>
        <strain evidence="3 4">ATCC 49373</strain>
    </source>
</reference>
<accession>A0A4R5NNF8</accession>
<evidence type="ECO:0008006" key="5">
    <source>
        <dbReference type="Google" id="ProtNLM"/>
    </source>
</evidence>
<organism evidence="3 4">
    <name type="scientific">Secundilactobacillus malefermentans</name>
    <dbReference type="NCBI Taxonomy" id="176292"/>
    <lineage>
        <taxon>Bacteria</taxon>
        <taxon>Bacillati</taxon>
        <taxon>Bacillota</taxon>
        <taxon>Bacilli</taxon>
        <taxon>Lactobacillales</taxon>
        <taxon>Lactobacillaceae</taxon>
        <taxon>Secundilactobacillus</taxon>
    </lineage>
</organism>
<gene>
    <name evidence="3" type="ORF">C5L31_000231</name>
</gene>
<dbReference type="RefSeq" id="WP_010620527.1">
    <property type="nucleotide sequence ID" value="NZ_CP042371.1"/>
</dbReference>
<feature type="region of interest" description="Disordered" evidence="1">
    <location>
        <begin position="131"/>
        <end position="160"/>
    </location>
</feature>
<evidence type="ECO:0000256" key="2">
    <source>
        <dbReference type="SAM" id="SignalP"/>
    </source>
</evidence>
<comment type="caution">
    <text evidence="3">The sequence shown here is derived from an EMBL/GenBank/DDBJ whole genome shotgun (WGS) entry which is preliminary data.</text>
</comment>
<dbReference type="OrthoDB" id="2325304at2"/>
<dbReference type="EMBL" id="PUFO01000047">
    <property type="protein sequence ID" value="TDG77837.1"/>
    <property type="molecule type" value="Genomic_DNA"/>
</dbReference>
<dbReference type="Proteomes" id="UP000294854">
    <property type="component" value="Unassembled WGS sequence"/>
</dbReference>